<evidence type="ECO:0000256" key="6">
    <source>
        <dbReference type="ARBA" id="ARBA00023136"/>
    </source>
</evidence>
<dbReference type="EMBL" id="CAKKNE010000006">
    <property type="protein sequence ID" value="CAH0378714.1"/>
    <property type="molecule type" value="Genomic_DNA"/>
</dbReference>
<evidence type="ECO:0000256" key="1">
    <source>
        <dbReference type="ARBA" id="ARBA00004606"/>
    </source>
</evidence>
<dbReference type="GO" id="GO:0016263">
    <property type="term" value="F:glycoprotein-N-acetylgalactosamine 3-beta-galactosyltransferase activity"/>
    <property type="evidence" value="ECO:0007669"/>
    <property type="project" value="TreeGrafter"/>
</dbReference>
<sequence>MNNVKAILLALLGAWLLIGTRFAQHHHLTAEELERDAEKALEFERREWIAGEKFVEHEWSIVEGAVEREARLGAEAAKRVLERFEAPEAKRLQERFEAPPPPVPTELTHDRWRRVGRPPIKLPDGPFVKENDALHGDVTTHWRENPDFRARVERSRDKTVSEPGCDWRQCFDDRKKAKCLHFCREDARHGDEAPSTYVPDPAAIRKRWLAERQTTWPALPKELCEPYTVQGAKGPDTNKRLLDEAPIKASPFVERKGPRLLCVMYTTAESHATHVRAAVETWAPGCDGFVAFSTEHDPSLNAVKIDHAGEEAYMNMWQKLRSIWAYVHEHYSTDYDFYFAGGEDLYVLPQNLRDFLTGRDPSSPQLLGRRFRDYGRNLFNSGGAGYVLSRGALSAYAKHKDDAVCMPSLKTPTEDVQIAKCLKNTVGIEPEDTRDSEGRERFHPFAPGHMLTIKPPAQGQPRDWFYDYTKEWPPLPGAECCSSGSVSFHYLKKPAMVRHVHAVLYDCPSKL</sequence>
<name>A0A8J2T2A9_9STRA</name>
<proteinExistence type="inferred from homology"/>
<dbReference type="PANTHER" id="PTHR23033:SF14">
    <property type="entry name" value="GLYCOPROTEIN-N-ACETYLGALACTOSAMINE 3-BETA-GALACTOSYLTRANSFERASE 1-RELATED"/>
    <property type="match status" value="1"/>
</dbReference>
<evidence type="ECO:0008006" key="10">
    <source>
        <dbReference type="Google" id="ProtNLM"/>
    </source>
</evidence>
<comment type="subcellular location">
    <subcellularLocation>
        <location evidence="1">Membrane</location>
        <topology evidence="1">Single-pass type II membrane protein</topology>
    </subcellularLocation>
</comment>
<keyword evidence="6" id="KW-0472">Membrane</keyword>
<evidence type="ECO:0000313" key="8">
    <source>
        <dbReference type="EMBL" id="CAH0378714.1"/>
    </source>
</evidence>
<feature type="signal peptide" evidence="7">
    <location>
        <begin position="1"/>
        <end position="23"/>
    </location>
</feature>
<evidence type="ECO:0000256" key="2">
    <source>
        <dbReference type="ARBA" id="ARBA00006462"/>
    </source>
</evidence>
<evidence type="ECO:0000256" key="7">
    <source>
        <dbReference type="SAM" id="SignalP"/>
    </source>
</evidence>
<dbReference type="Gene3D" id="3.90.550.50">
    <property type="match status" value="1"/>
</dbReference>
<dbReference type="GO" id="GO:0016020">
    <property type="term" value="C:membrane"/>
    <property type="evidence" value="ECO:0007669"/>
    <property type="project" value="UniProtKB-SubCell"/>
</dbReference>
<accession>A0A8J2T2A9</accession>
<evidence type="ECO:0000313" key="9">
    <source>
        <dbReference type="Proteomes" id="UP000789595"/>
    </source>
</evidence>
<evidence type="ECO:0000256" key="4">
    <source>
        <dbReference type="ARBA" id="ARBA00022968"/>
    </source>
</evidence>
<keyword evidence="7" id="KW-0732">Signal</keyword>
<comment type="caution">
    <text evidence="8">The sequence shown here is derived from an EMBL/GenBank/DDBJ whole genome shotgun (WGS) entry which is preliminary data.</text>
</comment>
<protein>
    <recommendedName>
        <fullName evidence="10">N-acetylgalactosaminide beta-1,3-galactosyltransferase</fullName>
    </recommendedName>
</protein>
<comment type="similarity">
    <text evidence="2">Belongs to the glycosyltransferase 31 family. Beta3-Gal-T subfamily.</text>
</comment>
<keyword evidence="3" id="KW-0812">Transmembrane</keyword>
<reference evidence="8" key="1">
    <citation type="submission" date="2021-11" db="EMBL/GenBank/DDBJ databases">
        <authorList>
            <consortium name="Genoscope - CEA"/>
            <person name="William W."/>
        </authorList>
    </citation>
    <scope>NUCLEOTIDE SEQUENCE</scope>
</reference>
<dbReference type="InterPro" id="IPR026050">
    <property type="entry name" value="C1GALT1/C1GALT1_chp1"/>
</dbReference>
<gene>
    <name evidence="8" type="ORF">PECAL_6P03090</name>
</gene>
<dbReference type="OrthoDB" id="414175at2759"/>
<evidence type="ECO:0000256" key="5">
    <source>
        <dbReference type="ARBA" id="ARBA00022989"/>
    </source>
</evidence>
<evidence type="ECO:0000256" key="3">
    <source>
        <dbReference type="ARBA" id="ARBA00022692"/>
    </source>
</evidence>
<dbReference type="PANTHER" id="PTHR23033">
    <property type="entry name" value="BETA1,3-GALACTOSYLTRANSFERASE"/>
    <property type="match status" value="1"/>
</dbReference>
<keyword evidence="5" id="KW-1133">Transmembrane helix</keyword>
<dbReference type="Proteomes" id="UP000789595">
    <property type="component" value="Unassembled WGS sequence"/>
</dbReference>
<keyword evidence="4" id="KW-0735">Signal-anchor</keyword>
<feature type="chain" id="PRO_5035224594" description="N-acetylgalactosaminide beta-1,3-galactosyltransferase" evidence="7">
    <location>
        <begin position="24"/>
        <end position="511"/>
    </location>
</feature>
<keyword evidence="9" id="KW-1185">Reference proteome</keyword>
<dbReference type="AlphaFoldDB" id="A0A8J2T2A9"/>
<organism evidence="8 9">
    <name type="scientific">Pelagomonas calceolata</name>
    <dbReference type="NCBI Taxonomy" id="35677"/>
    <lineage>
        <taxon>Eukaryota</taxon>
        <taxon>Sar</taxon>
        <taxon>Stramenopiles</taxon>
        <taxon>Ochrophyta</taxon>
        <taxon>Pelagophyceae</taxon>
        <taxon>Pelagomonadales</taxon>
        <taxon>Pelagomonadaceae</taxon>
        <taxon>Pelagomonas</taxon>
    </lineage>
</organism>